<reference evidence="2 3" key="1">
    <citation type="submission" date="2023-10" db="EMBL/GenBank/DDBJ databases">
        <title>Noviherbaspirillum sp. CPCC 100848 genome assembly.</title>
        <authorList>
            <person name="Li X.Y."/>
            <person name="Fang X.M."/>
        </authorList>
    </citation>
    <scope>NUCLEOTIDE SEQUENCE [LARGE SCALE GENOMIC DNA]</scope>
    <source>
        <strain evidence="2 3">CPCC 100848</strain>
    </source>
</reference>
<keyword evidence="1" id="KW-0812">Transmembrane</keyword>
<dbReference type="Proteomes" id="UP001352263">
    <property type="component" value="Unassembled WGS sequence"/>
</dbReference>
<keyword evidence="1" id="KW-0472">Membrane</keyword>
<gene>
    <name evidence="2" type="ORF">RY831_00115</name>
</gene>
<dbReference type="EMBL" id="JAWIIV010000001">
    <property type="protein sequence ID" value="MEC4717546.1"/>
    <property type="molecule type" value="Genomic_DNA"/>
</dbReference>
<feature type="transmembrane region" description="Helical" evidence="1">
    <location>
        <begin position="111"/>
        <end position="132"/>
    </location>
</feature>
<accession>A0ABU6J298</accession>
<evidence type="ECO:0000313" key="2">
    <source>
        <dbReference type="EMBL" id="MEC4717546.1"/>
    </source>
</evidence>
<dbReference type="RefSeq" id="WP_326504303.1">
    <property type="nucleotide sequence ID" value="NZ_JAWIIV010000001.1"/>
</dbReference>
<proteinExistence type="predicted"/>
<name>A0ABU6J298_9BURK</name>
<feature type="transmembrane region" description="Helical" evidence="1">
    <location>
        <begin position="152"/>
        <end position="170"/>
    </location>
</feature>
<protein>
    <submittedName>
        <fullName evidence="2">Diguanylate cyclase</fullName>
    </submittedName>
</protein>
<sequence length="200" mass="22784">MTLPNLMVNSILYFFIPLWIIVGFGDWLFHRITKISETSGVKESLLHLLMLSEIGIPLLMGLFLEINALVLGIMLIGFLAHEATVLWDLRYAVDKRTILPGEQVIHSFQELLPLMMLVLLVFLHWEQFVALVSMNGQADFQLRMKENPLPPSYLAGVIAGAGLLIALPYMEEFWRCYSASDRRRVVMNKPAERLMPGRDA</sequence>
<keyword evidence="1" id="KW-1133">Transmembrane helix</keyword>
<feature type="transmembrane region" description="Helical" evidence="1">
    <location>
        <begin position="6"/>
        <end position="24"/>
    </location>
</feature>
<evidence type="ECO:0000256" key="1">
    <source>
        <dbReference type="SAM" id="Phobius"/>
    </source>
</evidence>
<organism evidence="2 3">
    <name type="scientific">Noviherbaspirillum album</name>
    <dbReference type="NCBI Taxonomy" id="3080276"/>
    <lineage>
        <taxon>Bacteria</taxon>
        <taxon>Pseudomonadati</taxon>
        <taxon>Pseudomonadota</taxon>
        <taxon>Betaproteobacteria</taxon>
        <taxon>Burkholderiales</taxon>
        <taxon>Oxalobacteraceae</taxon>
        <taxon>Noviherbaspirillum</taxon>
    </lineage>
</organism>
<comment type="caution">
    <text evidence="2">The sequence shown here is derived from an EMBL/GenBank/DDBJ whole genome shotgun (WGS) entry which is preliminary data.</text>
</comment>
<keyword evidence="3" id="KW-1185">Reference proteome</keyword>
<evidence type="ECO:0000313" key="3">
    <source>
        <dbReference type="Proteomes" id="UP001352263"/>
    </source>
</evidence>